<dbReference type="EMBL" id="PXXK01000124">
    <property type="protein sequence ID" value="RFN50898.1"/>
    <property type="molecule type" value="Genomic_DNA"/>
</dbReference>
<comment type="caution">
    <text evidence="1">The sequence shown here is derived from an EMBL/GenBank/DDBJ whole genome shotgun (WGS) entry which is preliminary data.</text>
</comment>
<proteinExistence type="predicted"/>
<accession>A0A395MSF7</accession>
<reference evidence="1 2" key="1">
    <citation type="journal article" date="2018" name="PLoS Pathog.">
        <title>Evolution of structural diversity of trichothecenes, a family of toxins produced by plant pathogenic and entomopathogenic fungi.</title>
        <authorList>
            <person name="Proctor R.H."/>
            <person name="McCormick S.P."/>
            <person name="Kim H.S."/>
            <person name="Cardoza R.E."/>
            <person name="Stanley A.M."/>
            <person name="Lindo L."/>
            <person name="Kelly A."/>
            <person name="Brown D.W."/>
            <person name="Lee T."/>
            <person name="Vaughan M.M."/>
            <person name="Alexander N.J."/>
            <person name="Busman M."/>
            <person name="Gutierrez S."/>
        </authorList>
    </citation>
    <scope>NUCLEOTIDE SEQUENCE [LARGE SCALE GENOMIC DNA]</scope>
    <source>
        <strain evidence="1 2">NRRL 13405</strain>
    </source>
</reference>
<dbReference type="AlphaFoldDB" id="A0A395MSF7"/>
<evidence type="ECO:0000313" key="1">
    <source>
        <dbReference type="EMBL" id="RFN50898.1"/>
    </source>
</evidence>
<gene>
    <name evidence="1" type="ORF">FIE12Z_4844</name>
</gene>
<protein>
    <submittedName>
        <fullName evidence="1">Uncharacterized protein</fullName>
    </submittedName>
</protein>
<evidence type="ECO:0000313" key="2">
    <source>
        <dbReference type="Proteomes" id="UP000265631"/>
    </source>
</evidence>
<sequence length="181" mass="21491">MSIDFGHNLLVIPRVIVERYPEFAALFVNNHLSWHNLSVEQSQIVTHYLNNGTYYSARPTRNSTMDPQRLSLHDAIYVQAQAQTHFLPGLASLCCLEMGRIAYNMPILYFAWCLGHYRTWIEVNRDWITPFMHQRLRTRIPPVVTADMLHFQLDDPYHYTLMVALINLIYILREWREQSRR</sequence>
<name>A0A395MSF7_9HYPO</name>
<organism evidence="1 2">
    <name type="scientific">Fusarium flagelliforme</name>
    <dbReference type="NCBI Taxonomy" id="2675880"/>
    <lineage>
        <taxon>Eukaryota</taxon>
        <taxon>Fungi</taxon>
        <taxon>Dikarya</taxon>
        <taxon>Ascomycota</taxon>
        <taxon>Pezizomycotina</taxon>
        <taxon>Sordariomycetes</taxon>
        <taxon>Hypocreomycetidae</taxon>
        <taxon>Hypocreales</taxon>
        <taxon>Nectriaceae</taxon>
        <taxon>Fusarium</taxon>
        <taxon>Fusarium incarnatum-equiseti species complex</taxon>
    </lineage>
</organism>
<keyword evidence="2" id="KW-1185">Reference proteome</keyword>
<dbReference type="Proteomes" id="UP000265631">
    <property type="component" value="Unassembled WGS sequence"/>
</dbReference>